<evidence type="ECO:0000313" key="2">
    <source>
        <dbReference type="EMBL" id="QQP38487.1"/>
    </source>
</evidence>
<dbReference type="EMBL" id="CP045902">
    <property type="protein sequence ID" value="QQP38487.1"/>
    <property type="molecule type" value="Genomic_DNA"/>
</dbReference>
<keyword evidence="1" id="KW-0812">Transmembrane</keyword>
<gene>
    <name evidence="2" type="ORF">FKW44_019067</name>
</gene>
<dbReference type="AlphaFoldDB" id="A0A7T8JX60"/>
<organism evidence="2 3">
    <name type="scientific">Caligus rogercresseyi</name>
    <name type="common">Sea louse</name>
    <dbReference type="NCBI Taxonomy" id="217165"/>
    <lineage>
        <taxon>Eukaryota</taxon>
        <taxon>Metazoa</taxon>
        <taxon>Ecdysozoa</taxon>
        <taxon>Arthropoda</taxon>
        <taxon>Crustacea</taxon>
        <taxon>Multicrustacea</taxon>
        <taxon>Hexanauplia</taxon>
        <taxon>Copepoda</taxon>
        <taxon>Siphonostomatoida</taxon>
        <taxon>Caligidae</taxon>
        <taxon>Caligus</taxon>
    </lineage>
</organism>
<dbReference type="OrthoDB" id="10567446at2759"/>
<keyword evidence="1" id="KW-1133">Transmembrane helix</keyword>
<protein>
    <submittedName>
        <fullName evidence="2">Uncharacterized protein</fullName>
    </submittedName>
</protein>
<proteinExistence type="predicted"/>
<reference evidence="3" key="1">
    <citation type="submission" date="2021-01" db="EMBL/GenBank/DDBJ databases">
        <title>Caligus Genome Assembly.</title>
        <authorList>
            <person name="Gallardo-Escarate C."/>
        </authorList>
    </citation>
    <scope>NUCLEOTIDE SEQUENCE [LARGE SCALE GENOMIC DNA]</scope>
</reference>
<keyword evidence="1" id="KW-0472">Membrane</keyword>
<sequence>LYLVHILNIFGHKRRKDARITANIFRIVQALSYSVPVLIINIMTLLGSLKSESAAGNITLNLNSLSSHIDE</sequence>
<evidence type="ECO:0000313" key="3">
    <source>
        <dbReference type="Proteomes" id="UP000595437"/>
    </source>
</evidence>
<evidence type="ECO:0000256" key="1">
    <source>
        <dbReference type="SAM" id="Phobius"/>
    </source>
</evidence>
<name>A0A7T8JX60_CALRO</name>
<dbReference type="Proteomes" id="UP000595437">
    <property type="component" value="Chromosome 13"/>
</dbReference>
<accession>A0A7T8JX60</accession>
<feature type="transmembrane region" description="Helical" evidence="1">
    <location>
        <begin position="24"/>
        <end position="46"/>
    </location>
</feature>
<keyword evidence="3" id="KW-1185">Reference proteome</keyword>
<feature type="non-terminal residue" evidence="2">
    <location>
        <position position="71"/>
    </location>
</feature>
<feature type="non-terminal residue" evidence="2">
    <location>
        <position position="1"/>
    </location>
</feature>